<evidence type="ECO:0000256" key="17">
    <source>
        <dbReference type="ARBA" id="ARBA00023239"/>
    </source>
</evidence>
<dbReference type="NCBIfam" id="TIGR01357">
    <property type="entry name" value="aroB"/>
    <property type="match status" value="1"/>
</dbReference>
<dbReference type="InterPro" id="IPR030963">
    <property type="entry name" value="DHQ_synth_fam"/>
</dbReference>
<dbReference type="FunFam" id="3.40.50.1970:FF:000007">
    <property type="entry name" value="Pentafunctional AROM polypeptide"/>
    <property type="match status" value="1"/>
</dbReference>
<proteinExistence type="inferred from homology"/>
<dbReference type="Gene3D" id="3.40.50.1970">
    <property type="match status" value="1"/>
</dbReference>
<keyword evidence="10 19" id="KW-0963">Cytoplasm</keyword>
<feature type="binding site" evidence="19">
    <location>
        <position position="140"/>
    </location>
    <ligand>
        <name>NAD(+)</name>
        <dbReference type="ChEBI" id="CHEBI:57540"/>
    </ligand>
</feature>
<comment type="caution">
    <text evidence="19">Lacks conserved residue(s) required for the propagation of feature annotation.</text>
</comment>
<feature type="binding site" evidence="19">
    <location>
        <position position="249"/>
    </location>
    <ligand>
        <name>Zn(2+)</name>
        <dbReference type="ChEBI" id="CHEBI:29105"/>
    </ligand>
</feature>
<evidence type="ECO:0000256" key="8">
    <source>
        <dbReference type="ARBA" id="ARBA00013031"/>
    </source>
</evidence>
<dbReference type="PANTHER" id="PTHR43622">
    <property type="entry name" value="3-DEHYDROQUINATE SYNTHASE"/>
    <property type="match status" value="1"/>
</dbReference>
<dbReference type="PANTHER" id="PTHR43622:SF7">
    <property type="entry name" value="3-DEHYDROQUINATE SYNTHASE, CHLOROPLASTIC"/>
    <property type="match status" value="1"/>
</dbReference>
<evidence type="ECO:0000256" key="3">
    <source>
        <dbReference type="ARBA" id="ARBA00001947"/>
    </source>
</evidence>
<dbReference type="PIRSF" id="PIRSF001455">
    <property type="entry name" value="DHQ_synth"/>
    <property type="match status" value="1"/>
</dbReference>
<dbReference type="RefSeq" id="WP_025803403.1">
    <property type="nucleotide sequence ID" value="NZ_CP053842.1"/>
</dbReference>
<accession>A0A7M1LEQ3</accession>
<dbReference type="Proteomes" id="UP000594749">
    <property type="component" value="Chromosome"/>
</dbReference>
<dbReference type="OrthoDB" id="9806583at2"/>
<evidence type="ECO:0000256" key="4">
    <source>
        <dbReference type="ARBA" id="ARBA00003485"/>
    </source>
</evidence>
<feature type="binding site" evidence="19">
    <location>
        <begin position="60"/>
        <end position="65"/>
    </location>
    <ligand>
        <name>NAD(+)</name>
        <dbReference type="ChEBI" id="CHEBI:57540"/>
    </ligand>
</feature>
<dbReference type="InterPro" id="IPR030960">
    <property type="entry name" value="DHQS/DOIS_N"/>
</dbReference>
<keyword evidence="17 19" id="KW-0456">Lyase</keyword>
<dbReference type="SUPFAM" id="SSF56796">
    <property type="entry name" value="Dehydroquinate synthase-like"/>
    <property type="match status" value="1"/>
</dbReference>
<feature type="binding site" evidence="19">
    <location>
        <position position="173"/>
    </location>
    <ligand>
        <name>Zn(2+)</name>
        <dbReference type="ChEBI" id="CHEBI:29105"/>
    </ligand>
</feature>
<dbReference type="EMBL" id="CP063078">
    <property type="protein sequence ID" value="QOQ87047.1"/>
    <property type="molecule type" value="Genomic_DNA"/>
</dbReference>
<evidence type="ECO:0000313" key="23">
    <source>
        <dbReference type="Proteomes" id="UP000594749"/>
    </source>
</evidence>
<dbReference type="CDD" id="cd08195">
    <property type="entry name" value="DHQS"/>
    <property type="match status" value="1"/>
</dbReference>
<evidence type="ECO:0000256" key="19">
    <source>
        <dbReference type="HAMAP-Rule" id="MF_00110"/>
    </source>
</evidence>
<keyword evidence="14 19" id="KW-0862">Zinc</keyword>
<feature type="binding site" evidence="19">
    <location>
        <position position="232"/>
    </location>
    <ligand>
        <name>Zn(2+)</name>
        <dbReference type="ChEBI" id="CHEBI:29105"/>
    </ligand>
</feature>
<dbReference type="GO" id="GO:0000166">
    <property type="term" value="F:nucleotide binding"/>
    <property type="evidence" value="ECO:0007669"/>
    <property type="project" value="UniProtKB-KW"/>
</dbReference>
<feature type="binding site" evidence="19">
    <location>
        <position position="131"/>
    </location>
    <ligand>
        <name>NAD(+)</name>
        <dbReference type="ChEBI" id="CHEBI:57540"/>
    </ligand>
</feature>
<evidence type="ECO:0000256" key="9">
    <source>
        <dbReference type="ARBA" id="ARBA00017684"/>
    </source>
</evidence>
<dbReference type="GO" id="GO:0009423">
    <property type="term" value="P:chorismate biosynthetic process"/>
    <property type="evidence" value="ECO:0007669"/>
    <property type="project" value="UniProtKB-UniRule"/>
</dbReference>
<protein>
    <recommendedName>
        <fullName evidence="9 19">3-dehydroquinate synthase</fullName>
        <shortName evidence="19">DHQS</shortName>
        <ecNumber evidence="8 19">4.2.3.4</ecNumber>
    </recommendedName>
</protein>
<dbReference type="UniPathway" id="UPA00053">
    <property type="reaction ID" value="UER00085"/>
</dbReference>
<keyword evidence="11 19" id="KW-0028">Amino-acid biosynthesis</keyword>
<dbReference type="GO" id="GO:0046872">
    <property type="term" value="F:metal ion binding"/>
    <property type="evidence" value="ECO:0007669"/>
    <property type="project" value="UniProtKB-KW"/>
</dbReference>
<feature type="binding site" evidence="19">
    <location>
        <begin position="118"/>
        <end position="119"/>
    </location>
    <ligand>
        <name>NAD(+)</name>
        <dbReference type="ChEBI" id="CHEBI:57540"/>
    </ligand>
</feature>
<evidence type="ECO:0000256" key="14">
    <source>
        <dbReference type="ARBA" id="ARBA00022833"/>
    </source>
</evidence>
<dbReference type="GO" id="GO:0005737">
    <property type="term" value="C:cytoplasm"/>
    <property type="evidence" value="ECO:0007669"/>
    <property type="project" value="UniProtKB-SubCell"/>
</dbReference>
<feature type="domain" description="3-dehydroquinate synthase N-terminal" evidence="20">
    <location>
        <begin position="56"/>
        <end position="168"/>
    </location>
</feature>
<evidence type="ECO:0000256" key="1">
    <source>
        <dbReference type="ARBA" id="ARBA00001393"/>
    </source>
</evidence>
<evidence type="ECO:0000313" key="22">
    <source>
        <dbReference type="EMBL" id="QOQ87047.1"/>
    </source>
</evidence>
<comment type="cofactor">
    <cofactor evidence="3">
        <name>Zn(2+)</name>
        <dbReference type="ChEBI" id="CHEBI:29105"/>
    </cofactor>
</comment>
<name>A0A7M1LEQ3_9BACT</name>
<evidence type="ECO:0000256" key="2">
    <source>
        <dbReference type="ARBA" id="ARBA00001911"/>
    </source>
</evidence>
<evidence type="ECO:0000256" key="7">
    <source>
        <dbReference type="ARBA" id="ARBA00005412"/>
    </source>
</evidence>
<evidence type="ECO:0000259" key="21">
    <source>
        <dbReference type="Pfam" id="PF24621"/>
    </source>
</evidence>
<organism evidence="22 23">
    <name type="scientific">Campylobacter corcagiensis</name>
    <dbReference type="NCBI Taxonomy" id="1448857"/>
    <lineage>
        <taxon>Bacteria</taxon>
        <taxon>Pseudomonadati</taxon>
        <taxon>Campylobacterota</taxon>
        <taxon>Epsilonproteobacteria</taxon>
        <taxon>Campylobacterales</taxon>
        <taxon>Campylobacteraceae</taxon>
        <taxon>Campylobacter</taxon>
    </lineage>
</organism>
<reference evidence="22 23" key="1">
    <citation type="submission" date="2020-10" db="EMBL/GenBank/DDBJ databases">
        <title>Campylobacter and Helicobacter PacBio genomes.</title>
        <authorList>
            <person name="Lane C."/>
        </authorList>
    </citation>
    <scope>NUCLEOTIDE SEQUENCE [LARGE SCALE GENOMIC DNA]</scope>
    <source>
        <strain evidence="22 23">2016D-0077</strain>
    </source>
</reference>
<evidence type="ECO:0000256" key="15">
    <source>
        <dbReference type="ARBA" id="ARBA00023027"/>
    </source>
</evidence>
<evidence type="ECO:0000259" key="20">
    <source>
        <dbReference type="Pfam" id="PF01761"/>
    </source>
</evidence>
<keyword evidence="12 19" id="KW-0479">Metal-binding</keyword>
<dbReference type="InterPro" id="IPR016037">
    <property type="entry name" value="DHQ_synth_AroB"/>
</dbReference>
<comment type="pathway">
    <text evidence="6 19">Metabolic intermediate biosynthesis; chorismate biosynthesis; chorismate from D-erythrose 4-phosphate and phosphoenolpyruvate: step 2/7.</text>
</comment>
<dbReference type="EC" id="4.2.3.4" evidence="8 19"/>
<evidence type="ECO:0000256" key="5">
    <source>
        <dbReference type="ARBA" id="ARBA00004496"/>
    </source>
</evidence>
<evidence type="ECO:0000256" key="16">
    <source>
        <dbReference type="ARBA" id="ARBA00023141"/>
    </source>
</evidence>
<feature type="domain" description="3-dehydroquinate synthase C-terminal" evidence="21">
    <location>
        <begin position="170"/>
        <end position="309"/>
    </location>
</feature>
<evidence type="ECO:0000256" key="6">
    <source>
        <dbReference type="ARBA" id="ARBA00004661"/>
    </source>
</evidence>
<sequence>MTVDINLDKNSYKIYINELENLEFDGSVGVVTNQTVGALWLADLLGRIKAKSVTLIAIPDGEAYKNLDTLNLILEQLFNAKLDRKSTLIALGGGVVSDITGFAASIYQRGIDFINIPTTLLSMVDASVGGKTGINNKFGKNLIGSFYQPKAVYCHTKYLKTLPNREFSAGVAEAIKMAVMFDGKFFEFFKKSDLKAKDDVIYLIEKCVKIKADIVNQDEKESGIRAVLNYGHTFAHVIENQTNYSKFLHGEAVAIGINMANNLAQKLGLLSKDESKQVREVLEKFSLPVSYKIKDTKNFYEHFKLDKKSLNSKIKFILPNGIGNFKIKDDVKEELVIQTLKEFI</sequence>
<dbReference type="GO" id="GO:0009073">
    <property type="term" value="P:aromatic amino acid family biosynthetic process"/>
    <property type="evidence" value="ECO:0007669"/>
    <property type="project" value="UniProtKB-KW"/>
</dbReference>
<evidence type="ECO:0000256" key="10">
    <source>
        <dbReference type="ARBA" id="ARBA00022490"/>
    </source>
</evidence>
<evidence type="ECO:0000256" key="13">
    <source>
        <dbReference type="ARBA" id="ARBA00022741"/>
    </source>
</evidence>
<keyword evidence="23" id="KW-1185">Reference proteome</keyword>
<comment type="cofactor">
    <cofactor evidence="19">
        <name>Co(2+)</name>
        <dbReference type="ChEBI" id="CHEBI:48828"/>
    </cofactor>
    <cofactor evidence="19">
        <name>Zn(2+)</name>
        <dbReference type="ChEBI" id="CHEBI:29105"/>
    </cofactor>
    <text evidence="19">Binds 1 divalent metal cation per subunit. Can use either Co(2+) or Zn(2+).</text>
</comment>
<comment type="subcellular location">
    <subcellularLocation>
        <location evidence="5 19">Cytoplasm</location>
    </subcellularLocation>
</comment>
<evidence type="ECO:0000256" key="11">
    <source>
        <dbReference type="ARBA" id="ARBA00022605"/>
    </source>
</evidence>
<comment type="similarity">
    <text evidence="7 19">Belongs to the sugar phosphate cyclases superfamily. Dehydroquinate synthase family.</text>
</comment>
<dbReference type="InterPro" id="IPR050071">
    <property type="entry name" value="Dehydroquinate_synthase"/>
</dbReference>
<evidence type="ECO:0000256" key="18">
    <source>
        <dbReference type="ARBA" id="ARBA00023285"/>
    </source>
</evidence>
<keyword evidence="16 19" id="KW-0057">Aromatic amino acid biosynthesis</keyword>
<dbReference type="GO" id="GO:0003856">
    <property type="term" value="F:3-dehydroquinate synthase activity"/>
    <property type="evidence" value="ECO:0007669"/>
    <property type="project" value="UniProtKB-UniRule"/>
</dbReference>
<comment type="catalytic activity">
    <reaction evidence="1 19">
        <text>7-phospho-2-dehydro-3-deoxy-D-arabino-heptonate = 3-dehydroquinate + phosphate</text>
        <dbReference type="Rhea" id="RHEA:21968"/>
        <dbReference type="ChEBI" id="CHEBI:32364"/>
        <dbReference type="ChEBI" id="CHEBI:43474"/>
        <dbReference type="ChEBI" id="CHEBI:58394"/>
        <dbReference type="EC" id="4.2.3.4"/>
    </reaction>
</comment>
<dbReference type="Pfam" id="PF01761">
    <property type="entry name" value="DHQ_synthase"/>
    <property type="match status" value="1"/>
</dbReference>
<feature type="binding site" evidence="19">
    <location>
        <begin position="94"/>
        <end position="98"/>
    </location>
    <ligand>
        <name>NAD(+)</name>
        <dbReference type="ChEBI" id="CHEBI:57540"/>
    </ligand>
</feature>
<dbReference type="GO" id="GO:0008652">
    <property type="term" value="P:amino acid biosynthetic process"/>
    <property type="evidence" value="ECO:0007669"/>
    <property type="project" value="UniProtKB-KW"/>
</dbReference>
<keyword evidence="13 19" id="KW-0547">Nucleotide-binding</keyword>
<dbReference type="Gene3D" id="1.20.1090.10">
    <property type="entry name" value="Dehydroquinate synthase-like - alpha domain"/>
    <property type="match status" value="1"/>
</dbReference>
<dbReference type="Pfam" id="PF24621">
    <property type="entry name" value="DHQS_C"/>
    <property type="match status" value="1"/>
</dbReference>
<gene>
    <name evidence="19" type="primary">aroB</name>
    <name evidence="22" type="ORF">IMC76_07490</name>
</gene>
<keyword evidence="18 19" id="KW-0170">Cobalt</keyword>
<evidence type="ECO:0000256" key="12">
    <source>
        <dbReference type="ARBA" id="ARBA00022723"/>
    </source>
</evidence>
<dbReference type="HAMAP" id="MF_00110">
    <property type="entry name" value="DHQ_synthase"/>
    <property type="match status" value="1"/>
</dbReference>
<keyword evidence="15 19" id="KW-0520">NAD</keyword>
<dbReference type="InterPro" id="IPR056179">
    <property type="entry name" value="DHQS_C"/>
</dbReference>
<dbReference type="AlphaFoldDB" id="A0A7M1LEQ3"/>
<comment type="function">
    <text evidence="4 19">Catalyzes the conversion of 3-deoxy-D-arabino-heptulosonate 7-phosphate (DAHP) to dehydroquinate (DHQ).</text>
</comment>
<comment type="cofactor">
    <cofactor evidence="2 19">
        <name>NAD(+)</name>
        <dbReference type="ChEBI" id="CHEBI:57540"/>
    </cofactor>
</comment>